<protein>
    <submittedName>
        <fullName evidence="1">Winged helix DNA-binding domain-containing protein</fullName>
    </submittedName>
</protein>
<dbReference type="OrthoDB" id="9148135at2"/>
<evidence type="ECO:0000313" key="1">
    <source>
        <dbReference type="EMBL" id="QDC23397.1"/>
    </source>
</evidence>
<dbReference type="PANTHER" id="PTHR38479:SF2">
    <property type="entry name" value="WINGED HELIX DNA-BINDING DOMAIN-CONTAINING PROTEIN"/>
    <property type="match status" value="1"/>
</dbReference>
<dbReference type="GO" id="GO:0003677">
    <property type="term" value="F:DNA binding"/>
    <property type="evidence" value="ECO:0007669"/>
    <property type="project" value="UniProtKB-KW"/>
</dbReference>
<accession>A0A5B8BZZ8</accession>
<dbReference type="RefSeq" id="WP_139926839.1">
    <property type="nucleotide sequence ID" value="NZ_CP040915.1"/>
</dbReference>
<dbReference type="PANTHER" id="PTHR38479">
    <property type="entry name" value="LMO0824 PROTEIN"/>
    <property type="match status" value="1"/>
</dbReference>
<dbReference type="EMBL" id="CP040915">
    <property type="protein sequence ID" value="QDC23397.1"/>
    <property type="molecule type" value="Genomic_DNA"/>
</dbReference>
<name>A0A5B8BZZ8_9MICO</name>
<dbReference type="Pfam" id="PF06224">
    <property type="entry name" value="AlkZ-like"/>
    <property type="match status" value="1"/>
</dbReference>
<dbReference type="Proteomes" id="UP000314616">
    <property type="component" value="Chromosome"/>
</dbReference>
<reference evidence="1 2" key="1">
    <citation type="submission" date="2019-05" db="EMBL/GenBank/DDBJ databases">
        <title>Georgenia *** sp. nov., and Georgenia *** sp. nov., isolated from the intestinal contents of plateau pika (Ochotona curzoniae) in the Qinghai-Tibet plateau of China.</title>
        <authorList>
            <person name="Tian Z."/>
        </authorList>
    </citation>
    <scope>NUCLEOTIDE SEQUENCE [LARGE SCALE GENOMIC DNA]</scope>
    <source>
        <strain evidence="1 2">Z443</strain>
    </source>
</reference>
<proteinExistence type="predicted"/>
<gene>
    <name evidence="1" type="ORF">FE374_01020</name>
</gene>
<evidence type="ECO:0000313" key="2">
    <source>
        <dbReference type="Proteomes" id="UP000314616"/>
    </source>
</evidence>
<dbReference type="AlphaFoldDB" id="A0A5B8BZZ8"/>
<dbReference type="KEGG" id="gyu:FE374_01020"/>
<dbReference type="InterPro" id="IPR009351">
    <property type="entry name" value="AlkZ-like"/>
</dbReference>
<organism evidence="1 2">
    <name type="scientific">Georgenia yuyongxinii</name>
    <dbReference type="NCBI Taxonomy" id="2589797"/>
    <lineage>
        <taxon>Bacteria</taxon>
        <taxon>Bacillati</taxon>
        <taxon>Actinomycetota</taxon>
        <taxon>Actinomycetes</taxon>
        <taxon>Micrococcales</taxon>
        <taxon>Bogoriellaceae</taxon>
        <taxon>Georgenia</taxon>
    </lineage>
</organism>
<keyword evidence="1" id="KW-0238">DNA-binding</keyword>
<sequence length="391" mass="43052">MTVRQFDATERRARLVTRHGLDPSTRADDPVGAARYVVALHATDPLTVFLSVRARTNGVGPEDIEHAVVEDRSLVRWMGWRRTLWAAPRELIPVIHASATRAVAARERRSLTAVVASSGITDPERWLDDVEHAVVEALAAREEATTSELIEAVPAMAAPMRTAVGTRWERTHRAGALVLPLLAMQGRLVRGRPRGTWVSSQFHWATTESWLGGPVDDQDPAAARAEVVRLWLRTFGPGTEADLRWWTGWPARDIRAVLAAVPHAQVDLDGAVGYVLDDDLEPTPVPEPEAALLPTLDPTTMGWRDRDWYFGQPDGLVDSVGNVGPTVWWAGRVVGGWAQRPDGVVVTGLKEDVGADARRAIAEEADRVRDWLGSVRLAPRVLPPYQRTLVD</sequence>